<gene>
    <name evidence="1" type="ORF">Scep_021568</name>
</gene>
<evidence type="ECO:0000313" key="1">
    <source>
        <dbReference type="EMBL" id="KAK9104724.1"/>
    </source>
</evidence>
<dbReference type="EMBL" id="JBBNAG010000009">
    <property type="protein sequence ID" value="KAK9104724.1"/>
    <property type="molecule type" value="Genomic_DNA"/>
</dbReference>
<dbReference type="Proteomes" id="UP001419268">
    <property type="component" value="Unassembled WGS sequence"/>
</dbReference>
<protein>
    <submittedName>
        <fullName evidence="1">Uncharacterized protein</fullName>
    </submittedName>
</protein>
<organism evidence="1 2">
    <name type="scientific">Stephania cephalantha</name>
    <dbReference type="NCBI Taxonomy" id="152367"/>
    <lineage>
        <taxon>Eukaryota</taxon>
        <taxon>Viridiplantae</taxon>
        <taxon>Streptophyta</taxon>
        <taxon>Embryophyta</taxon>
        <taxon>Tracheophyta</taxon>
        <taxon>Spermatophyta</taxon>
        <taxon>Magnoliopsida</taxon>
        <taxon>Ranunculales</taxon>
        <taxon>Menispermaceae</taxon>
        <taxon>Menispermoideae</taxon>
        <taxon>Cissampelideae</taxon>
        <taxon>Stephania</taxon>
    </lineage>
</organism>
<reference evidence="1 2" key="1">
    <citation type="submission" date="2024-01" db="EMBL/GenBank/DDBJ databases">
        <title>Genome assemblies of Stephania.</title>
        <authorList>
            <person name="Yang L."/>
        </authorList>
    </citation>
    <scope>NUCLEOTIDE SEQUENCE [LARGE SCALE GENOMIC DNA]</scope>
    <source>
        <strain evidence="1">JXDWG</strain>
        <tissue evidence="1">Leaf</tissue>
    </source>
</reference>
<dbReference type="AlphaFoldDB" id="A0AAP0FE42"/>
<name>A0AAP0FE42_9MAGN</name>
<accession>A0AAP0FE42</accession>
<comment type="caution">
    <text evidence="1">The sequence shown here is derived from an EMBL/GenBank/DDBJ whole genome shotgun (WGS) entry which is preliminary data.</text>
</comment>
<evidence type="ECO:0000313" key="2">
    <source>
        <dbReference type="Proteomes" id="UP001419268"/>
    </source>
</evidence>
<proteinExistence type="predicted"/>
<sequence length="150" mass="16038">MSMQKYAAGLEVVADLLLARFARRRLCTHRHKRKRFGNGGLDLVGFGGGVRSLSSLSVKLVSSTVAPYGSVFVISFVLAVVCYVRCYHLLCPSPSSALSVAVVCSVPRRHLLCASPSSALSLAFVPCRRLLCASVSFILSLTVVCLCLSS</sequence>
<keyword evidence="2" id="KW-1185">Reference proteome</keyword>